<dbReference type="InterPro" id="IPR011990">
    <property type="entry name" value="TPR-like_helical_dom_sf"/>
</dbReference>
<gene>
    <name evidence="1" type="ORF">EG849_15025</name>
</gene>
<dbReference type="RefSeq" id="WP_125014192.1">
    <property type="nucleotide sequence ID" value="NZ_RQVR01000030.1"/>
</dbReference>
<comment type="caution">
    <text evidence="1">The sequence shown here is derived from an EMBL/GenBank/DDBJ whole genome shotgun (WGS) entry which is preliminary data.</text>
</comment>
<dbReference type="Proteomes" id="UP000271937">
    <property type="component" value="Unassembled WGS sequence"/>
</dbReference>
<evidence type="ECO:0000313" key="1">
    <source>
        <dbReference type="EMBL" id="RRJ88027.1"/>
    </source>
</evidence>
<dbReference type="AlphaFoldDB" id="A0A3P3W0M4"/>
<keyword evidence="2" id="KW-1185">Reference proteome</keyword>
<sequence>MMNHEHNPVAIRIGKLQEIWFEETEKNPDYSLARWVIHTEDVDFLNGFLKLESTSHGKLSDIFVVLFTPFVSEDHFAKALIFDWISMYKTELEQQKMAQVWNFSVFEEKAKELLPENSGVTLLLEMLEDFSKFSSNHSRPLVVTLIPRTISENGIYARFIKKLIAKNQIHTAVKFAILDFADHHYFVETTTISDKKTIDINPGNLNMREAINQLASQGNQNDPQVQFRICMLKMGEATGNNSRKALDEWGKKLLEAAQKSANQGMWASAHLIYGGFLMHFPAKEETEQMLQKALQLAKRAIAEDKNNVTILIQIYGYLGALESMNGDHKKALRYFDLQAKTSIENDLITSAISSYKTILFLCDQHNYKEEFDSYLQEAYQMGLEIKDEDLKVSDSSFIAYHFIEENQFTDKEEVAVLNERMERLFGPEWRAELQYRFDEATAQRK</sequence>
<protein>
    <submittedName>
        <fullName evidence="1">Tetratricopeptide repeat protein</fullName>
    </submittedName>
</protein>
<dbReference type="Gene3D" id="1.25.40.10">
    <property type="entry name" value="Tetratricopeptide repeat domain"/>
    <property type="match status" value="1"/>
</dbReference>
<evidence type="ECO:0000313" key="2">
    <source>
        <dbReference type="Proteomes" id="UP000271937"/>
    </source>
</evidence>
<accession>A0A3P3W0M4</accession>
<reference evidence="1 2" key="1">
    <citation type="submission" date="2018-11" db="EMBL/GenBank/DDBJ databases">
        <title>Flavobacterium sp. nov., YIM 102600 draft genome.</title>
        <authorList>
            <person name="Li G."/>
            <person name="Jiang Y."/>
        </authorList>
    </citation>
    <scope>NUCLEOTIDE SEQUENCE [LARGE SCALE GENOMIC DNA]</scope>
    <source>
        <strain evidence="1 2">YIM 102600</strain>
    </source>
</reference>
<organism evidence="1 2">
    <name type="scientific">Flavobacterium macacae</name>
    <dbReference type="NCBI Taxonomy" id="2488993"/>
    <lineage>
        <taxon>Bacteria</taxon>
        <taxon>Pseudomonadati</taxon>
        <taxon>Bacteroidota</taxon>
        <taxon>Flavobacteriia</taxon>
        <taxon>Flavobacteriales</taxon>
        <taxon>Flavobacteriaceae</taxon>
        <taxon>Flavobacterium</taxon>
    </lineage>
</organism>
<dbReference type="SUPFAM" id="SSF48452">
    <property type="entry name" value="TPR-like"/>
    <property type="match status" value="1"/>
</dbReference>
<dbReference type="OrthoDB" id="615153at2"/>
<dbReference type="EMBL" id="RQVR01000030">
    <property type="protein sequence ID" value="RRJ88027.1"/>
    <property type="molecule type" value="Genomic_DNA"/>
</dbReference>
<name>A0A3P3W0M4_9FLAO</name>
<proteinExistence type="predicted"/>